<keyword evidence="2" id="KW-0175">Coiled coil</keyword>
<dbReference type="InterPro" id="IPR010273">
    <property type="entry name" value="DUF881"/>
</dbReference>
<proteinExistence type="inferred from homology"/>
<gene>
    <name evidence="3" type="ORF">NE398_20195</name>
</gene>
<dbReference type="PANTHER" id="PTHR37313:SF2">
    <property type="entry name" value="UPF0749 PROTEIN YLXX"/>
    <property type="match status" value="1"/>
</dbReference>
<accession>A0A9X3XQ90</accession>
<comment type="caution">
    <text evidence="3">The sequence shown here is derived from an EMBL/GenBank/DDBJ whole genome shotgun (WGS) entry which is preliminary data.</text>
</comment>
<dbReference type="PANTHER" id="PTHR37313">
    <property type="entry name" value="UPF0749 PROTEIN RV1825"/>
    <property type="match status" value="1"/>
</dbReference>
<comment type="similarity">
    <text evidence="1">Belongs to the UPF0749 family.</text>
</comment>
<dbReference type="Pfam" id="PF05949">
    <property type="entry name" value="DUF881"/>
    <property type="match status" value="1"/>
</dbReference>
<evidence type="ECO:0000313" key="3">
    <source>
        <dbReference type="EMBL" id="MDC4242456.1"/>
    </source>
</evidence>
<protein>
    <submittedName>
        <fullName evidence="3">DUF881 domain-containing protein</fullName>
    </submittedName>
</protein>
<name>A0A9X3XQ90_9CLOT</name>
<evidence type="ECO:0000313" key="4">
    <source>
        <dbReference type="Proteomes" id="UP001141183"/>
    </source>
</evidence>
<keyword evidence="4" id="KW-1185">Reference proteome</keyword>
<dbReference type="EMBL" id="JAMRYU010000033">
    <property type="protein sequence ID" value="MDC4242456.1"/>
    <property type="molecule type" value="Genomic_DNA"/>
</dbReference>
<evidence type="ECO:0000256" key="1">
    <source>
        <dbReference type="ARBA" id="ARBA00009108"/>
    </source>
</evidence>
<organism evidence="3 4">
    <name type="scientific">Clostridium tertium</name>
    <dbReference type="NCBI Taxonomy" id="1559"/>
    <lineage>
        <taxon>Bacteria</taxon>
        <taxon>Bacillati</taxon>
        <taxon>Bacillota</taxon>
        <taxon>Clostridia</taxon>
        <taxon>Eubacteriales</taxon>
        <taxon>Clostridiaceae</taxon>
        <taxon>Clostridium</taxon>
    </lineage>
</organism>
<feature type="coiled-coil region" evidence="2">
    <location>
        <begin position="33"/>
        <end position="81"/>
    </location>
</feature>
<dbReference type="AlphaFoldDB" id="A0A9X3XQ90"/>
<dbReference type="Gene3D" id="3.30.70.1880">
    <property type="entry name" value="Protein of unknown function DUF881"/>
    <property type="match status" value="1"/>
</dbReference>
<sequence>MKRATSQIFIAIVCALLGFLLAHQFKLLNERNKSNIESQNLNINAEIEALKKEKEELIKSNSSLSEELKQLEETASKEGEVEAEIKKQLDNARMNLGLVDVKGPGITITITSKNNIFGSNNSNVTRIISEDEIMHIVNTLRYVKAEAISVNDYRVTPQSGIKNSGNWIWVGTAGQIDPNDKIVIKAIGDKQALKTSINFIGVLEYGALKSYDIKVDDSDEIIINKTTQSLKSEFVKPVN</sequence>
<evidence type="ECO:0000256" key="2">
    <source>
        <dbReference type="SAM" id="Coils"/>
    </source>
</evidence>
<dbReference type="RefSeq" id="WP_008679182.1">
    <property type="nucleotide sequence ID" value="NZ_CABKOG010000003.1"/>
</dbReference>
<reference evidence="3" key="1">
    <citation type="submission" date="2022-05" db="EMBL/GenBank/DDBJ databases">
        <title>Draft genome sequence of Clostridium tertium strain CP3 isolated from Peru.</title>
        <authorList>
            <person name="Hurtado R."/>
            <person name="Lima L."/>
            <person name="Sousa T."/>
            <person name="Jaiswal A.K."/>
            <person name="Tiwari S."/>
            <person name="Maturrano L."/>
            <person name="Brenig B."/>
            <person name="Azevedo V."/>
        </authorList>
    </citation>
    <scope>NUCLEOTIDE SEQUENCE</scope>
    <source>
        <strain evidence="3">CP3</strain>
    </source>
</reference>
<dbReference type="Proteomes" id="UP001141183">
    <property type="component" value="Unassembled WGS sequence"/>
</dbReference>